<evidence type="ECO:0000256" key="3">
    <source>
        <dbReference type="SAM" id="SignalP"/>
    </source>
</evidence>
<evidence type="ECO:0000313" key="6">
    <source>
        <dbReference type="Proteomes" id="UP000245802"/>
    </source>
</evidence>
<proteinExistence type="inferred from homology"/>
<evidence type="ECO:0000313" key="5">
    <source>
        <dbReference type="EMBL" id="AWM35747.1"/>
    </source>
</evidence>
<dbReference type="OrthoDB" id="569491at2"/>
<protein>
    <submittedName>
        <fullName evidence="5">Sugar ABC transporter substrate-binding protein</fullName>
    </submittedName>
</protein>
<dbReference type="Proteomes" id="UP000245802">
    <property type="component" value="Chromosome"/>
</dbReference>
<evidence type="ECO:0000259" key="4">
    <source>
        <dbReference type="Pfam" id="PF13407"/>
    </source>
</evidence>
<dbReference type="InterPro" id="IPR028082">
    <property type="entry name" value="Peripla_BP_I"/>
</dbReference>
<reference evidence="5 6" key="1">
    <citation type="submission" date="2018-01" db="EMBL/GenBank/DDBJ databases">
        <title>G. obscuriglobus.</title>
        <authorList>
            <person name="Franke J."/>
            <person name="Blomberg W."/>
            <person name="Selmecki A."/>
        </authorList>
    </citation>
    <scope>NUCLEOTIDE SEQUENCE [LARGE SCALE GENOMIC DNA]</scope>
    <source>
        <strain evidence="5 6">DSM 5831</strain>
    </source>
</reference>
<dbReference type="InterPro" id="IPR025997">
    <property type="entry name" value="SBP_2_dom"/>
</dbReference>
<dbReference type="PANTHER" id="PTHR30036">
    <property type="entry name" value="D-XYLOSE-BINDING PERIPLASMIC PROTEIN"/>
    <property type="match status" value="1"/>
</dbReference>
<gene>
    <name evidence="5" type="ORF">C1280_01050</name>
</gene>
<dbReference type="EMBL" id="CP025958">
    <property type="protein sequence ID" value="AWM35747.1"/>
    <property type="molecule type" value="Genomic_DNA"/>
</dbReference>
<evidence type="ECO:0000256" key="1">
    <source>
        <dbReference type="ARBA" id="ARBA00004196"/>
    </source>
</evidence>
<name>A0A2Z3GVT3_9BACT</name>
<keyword evidence="3" id="KW-0732">Signal</keyword>
<organism evidence="5 6">
    <name type="scientific">Gemmata obscuriglobus</name>
    <dbReference type="NCBI Taxonomy" id="114"/>
    <lineage>
        <taxon>Bacteria</taxon>
        <taxon>Pseudomonadati</taxon>
        <taxon>Planctomycetota</taxon>
        <taxon>Planctomycetia</taxon>
        <taxon>Gemmatales</taxon>
        <taxon>Gemmataceae</taxon>
        <taxon>Gemmata</taxon>
    </lineage>
</organism>
<dbReference type="KEGG" id="gog:C1280_01050"/>
<dbReference type="Gene3D" id="3.40.50.2300">
    <property type="match status" value="2"/>
</dbReference>
<accession>A0A2Z3GVT3</accession>
<dbReference type="PANTHER" id="PTHR30036:SF7">
    <property type="entry name" value="ABC TRANSPORTER PERIPLASMIC-BINDING PROTEIN YPHF"/>
    <property type="match status" value="1"/>
</dbReference>
<dbReference type="GO" id="GO:0030246">
    <property type="term" value="F:carbohydrate binding"/>
    <property type="evidence" value="ECO:0007669"/>
    <property type="project" value="TreeGrafter"/>
</dbReference>
<keyword evidence="6" id="KW-1185">Reference proteome</keyword>
<dbReference type="Pfam" id="PF13407">
    <property type="entry name" value="Peripla_BP_4"/>
    <property type="match status" value="1"/>
</dbReference>
<feature type="signal peptide" evidence="3">
    <location>
        <begin position="1"/>
        <end position="18"/>
    </location>
</feature>
<comment type="subcellular location">
    <subcellularLocation>
        <location evidence="1">Cell envelope</location>
    </subcellularLocation>
</comment>
<feature type="domain" description="Periplasmic binding protein" evidence="4">
    <location>
        <begin position="41"/>
        <end position="309"/>
    </location>
</feature>
<sequence length="357" mass="37970">MGATVSIVLRVSVIAALAAVLACVPACGKKDGAGKAKIGVVTNCTDEFWDICDAGARKAAAEFNVDLLFRQPEQAFDAKAQMEIVESWAKQGLDGIVVSVINPKGQTEDLTRIAQKTPLVTMDNDADKTGRKCYVGVDNYEAGKAVGRIVKKTLPQGGTVAMFIGDTKSANAQARTQGVLDELAGEKDAKGADGTHPQKPDLDVRTYGKYHLVDRAPKEDGGPDNAQKTAGAVLARVKGLSDLCMVGLYAYNPPAILNEAKARSMTKEIKIVGFDEKWDTLRGIEAGEIEATVVQDPFAYGYESVKALATKNFDVKPIPYRVVTKDGKPDPALGGEAVEAAKFQADLRAKIGAAQKK</sequence>
<dbReference type="SUPFAM" id="SSF53822">
    <property type="entry name" value="Periplasmic binding protein-like I"/>
    <property type="match status" value="1"/>
</dbReference>
<evidence type="ECO:0000256" key="2">
    <source>
        <dbReference type="ARBA" id="ARBA00007639"/>
    </source>
</evidence>
<dbReference type="AlphaFoldDB" id="A0A2Z3GVT3"/>
<feature type="chain" id="PRO_5016380622" evidence="3">
    <location>
        <begin position="19"/>
        <end position="357"/>
    </location>
</feature>
<comment type="similarity">
    <text evidence="2">Belongs to the bacterial solute-binding protein 2 family.</text>
</comment>
<dbReference type="GO" id="GO:0030288">
    <property type="term" value="C:outer membrane-bounded periplasmic space"/>
    <property type="evidence" value="ECO:0007669"/>
    <property type="project" value="TreeGrafter"/>
</dbReference>
<dbReference type="InterPro" id="IPR050555">
    <property type="entry name" value="Bact_Solute-Bind_Prot2"/>
</dbReference>